<proteinExistence type="predicted"/>
<comment type="caution">
    <text evidence="2">The sequence shown here is derived from an EMBL/GenBank/DDBJ whole genome shotgun (WGS) entry which is preliminary data.</text>
</comment>
<protein>
    <submittedName>
        <fullName evidence="2">Uncharacterized protein</fullName>
    </submittedName>
</protein>
<sequence>MSLPKPKPKPSYSRHPELPSLAEKETEEETIDNNQDWLIGAKESIQRDLEASKKELELVRDLLGELDDGVDIQKLDRKARDRLFSLRACQEYCGSRSCMLEERLRQIDLWSDDARMGRSIPHSMPDEWATVDMEWRQWLSEQVVSRDRVSGQRDAVESWGPLIPILAAYIE</sequence>
<feature type="region of interest" description="Disordered" evidence="1">
    <location>
        <begin position="1"/>
        <end position="35"/>
    </location>
</feature>
<dbReference type="Proteomes" id="UP001369815">
    <property type="component" value="Unassembled WGS sequence"/>
</dbReference>
<name>A0AAX6MSP9_9PEZI</name>
<evidence type="ECO:0000313" key="2">
    <source>
        <dbReference type="EMBL" id="KAK6955201.1"/>
    </source>
</evidence>
<evidence type="ECO:0000256" key="1">
    <source>
        <dbReference type="SAM" id="MobiDB-lite"/>
    </source>
</evidence>
<organism evidence="2 3">
    <name type="scientific">Daldinia eschscholtzii</name>
    <dbReference type="NCBI Taxonomy" id="292717"/>
    <lineage>
        <taxon>Eukaryota</taxon>
        <taxon>Fungi</taxon>
        <taxon>Dikarya</taxon>
        <taxon>Ascomycota</taxon>
        <taxon>Pezizomycotina</taxon>
        <taxon>Sordariomycetes</taxon>
        <taxon>Xylariomycetidae</taxon>
        <taxon>Xylariales</taxon>
        <taxon>Hypoxylaceae</taxon>
        <taxon>Daldinia</taxon>
    </lineage>
</organism>
<keyword evidence="3" id="KW-1185">Reference proteome</keyword>
<evidence type="ECO:0000313" key="3">
    <source>
        <dbReference type="Proteomes" id="UP001369815"/>
    </source>
</evidence>
<reference evidence="2 3" key="1">
    <citation type="journal article" date="2024" name="Front Chem Biol">
        <title>Unveiling the potential of Daldinia eschscholtzii MFLUCC 19-0629 through bioactivity and bioinformatics studies for enhanced sustainable agriculture production.</title>
        <authorList>
            <person name="Brooks S."/>
            <person name="Weaver J.A."/>
            <person name="Klomchit A."/>
            <person name="Alharthi S.A."/>
            <person name="Onlamun T."/>
            <person name="Nurani R."/>
            <person name="Vong T.K."/>
            <person name="Alberti F."/>
            <person name="Greco C."/>
        </authorList>
    </citation>
    <scope>NUCLEOTIDE SEQUENCE [LARGE SCALE GENOMIC DNA]</scope>
    <source>
        <strain evidence="2">MFLUCC 19-0629</strain>
    </source>
</reference>
<dbReference type="AlphaFoldDB" id="A0AAX6MSP9"/>
<gene>
    <name evidence="2" type="ORF">Daesc_002832</name>
</gene>
<dbReference type="EMBL" id="JBANMG010000003">
    <property type="protein sequence ID" value="KAK6955201.1"/>
    <property type="molecule type" value="Genomic_DNA"/>
</dbReference>
<accession>A0AAX6MSP9</accession>